<keyword evidence="3" id="KW-1185">Reference proteome</keyword>
<comment type="caution">
    <text evidence="2">The sequence shown here is derived from an EMBL/GenBank/DDBJ whole genome shotgun (WGS) entry which is preliminary data.</text>
</comment>
<organism evidence="2 3">
    <name type="scientific">Larinioides sclopetarius</name>
    <dbReference type="NCBI Taxonomy" id="280406"/>
    <lineage>
        <taxon>Eukaryota</taxon>
        <taxon>Metazoa</taxon>
        <taxon>Ecdysozoa</taxon>
        <taxon>Arthropoda</taxon>
        <taxon>Chelicerata</taxon>
        <taxon>Arachnida</taxon>
        <taxon>Araneae</taxon>
        <taxon>Araneomorphae</taxon>
        <taxon>Entelegynae</taxon>
        <taxon>Araneoidea</taxon>
        <taxon>Araneidae</taxon>
        <taxon>Larinioides</taxon>
    </lineage>
</organism>
<sequence length="48" mass="5281">MFFEAALRKTLDVNVLYPRPNQGLQNGSNGACLDSSEDLSEAKPKNLQ</sequence>
<gene>
    <name evidence="2" type="ORF">LARSCL_LOCUS20984</name>
</gene>
<dbReference type="Proteomes" id="UP001497382">
    <property type="component" value="Unassembled WGS sequence"/>
</dbReference>
<dbReference type="AlphaFoldDB" id="A0AAV2BR60"/>
<evidence type="ECO:0000313" key="3">
    <source>
        <dbReference type="Proteomes" id="UP001497382"/>
    </source>
</evidence>
<name>A0AAV2BR60_9ARAC</name>
<evidence type="ECO:0000256" key="1">
    <source>
        <dbReference type="SAM" id="MobiDB-lite"/>
    </source>
</evidence>
<evidence type="ECO:0000313" key="2">
    <source>
        <dbReference type="EMBL" id="CAL1298771.1"/>
    </source>
</evidence>
<protein>
    <submittedName>
        <fullName evidence="2">Uncharacterized protein</fullName>
    </submittedName>
</protein>
<accession>A0AAV2BR60</accession>
<dbReference type="EMBL" id="CAXIEN010000474">
    <property type="protein sequence ID" value="CAL1298771.1"/>
    <property type="molecule type" value="Genomic_DNA"/>
</dbReference>
<feature type="region of interest" description="Disordered" evidence="1">
    <location>
        <begin position="19"/>
        <end position="48"/>
    </location>
</feature>
<reference evidence="2 3" key="1">
    <citation type="submission" date="2024-04" db="EMBL/GenBank/DDBJ databases">
        <authorList>
            <person name="Rising A."/>
            <person name="Reimegard J."/>
            <person name="Sonavane S."/>
            <person name="Akerstrom W."/>
            <person name="Nylinder S."/>
            <person name="Hedman E."/>
            <person name="Kallberg Y."/>
        </authorList>
    </citation>
    <scope>NUCLEOTIDE SEQUENCE [LARGE SCALE GENOMIC DNA]</scope>
</reference>
<proteinExistence type="predicted"/>